<dbReference type="Gene3D" id="3.40.630.30">
    <property type="match status" value="1"/>
</dbReference>
<organism evidence="2 3">
    <name type="scientific">Inquilinus ginsengisoli</name>
    <dbReference type="NCBI Taxonomy" id="363840"/>
    <lineage>
        <taxon>Bacteria</taxon>
        <taxon>Pseudomonadati</taxon>
        <taxon>Pseudomonadota</taxon>
        <taxon>Alphaproteobacteria</taxon>
        <taxon>Rhodospirillales</taxon>
        <taxon>Rhodospirillaceae</taxon>
        <taxon>Inquilinus</taxon>
    </lineage>
</organism>
<dbReference type="EMBL" id="JAVDPW010000004">
    <property type="protein sequence ID" value="MDR6290234.1"/>
    <property type="molecule type" value="Genomic_DNA"/>
</dbReference>
<protein>
    <submittedName>
        <fullName evidence="2">GNAT superfamily N-acetyltransferase</fullName>
    </submittedName>
</protein>
<evidence type="ECO:0000313" key="2">
    <source>
        <dbReference type="EMBL" id="MDR6290234.1"/>
    </source>
</evidence>
<name>A0ABU1JQD2_9PROT</name>
<dbReference type="RefSeq" id="WP_309794705.1">
    <property type="nucleotide sequence ID" value="NZ_JAVDPW010000004.1"/>
</dbReference>
<dbReference type="Pfam" id="PF00583">
    <property type="entry name" value="Acetyltransf_1"/>
    <property type="match status" value="1"/>
</dbReference>
<dbReference type="InterPro" id="IPR000182">
    <property type="entry name" value="GNAT_dom"/>
</dbReference>
<feature type="domain" description="N-acetyltransferase" evidence="1">
    <location>
        <begin position="7"/>
        <end position="190"/>
    </location>
</feature>
<accession>A0ABU1JQD2</accession>
<sequence>MAGFCVKPLDESTWPAFADLVERHNGVWGGCWCLNFHPEGARRAESVAERREMKQRRVRDGRAHAALVFDGPACVGWCQFGSAEELTNIKHKKAYREGFTALPDWRITCFFVARTHRGRGVAAAALEGALREIARLGGGTVESYPEDAAGRSVSSSFLHNATLSLFERQGFERVRRLGKDRWLVTRVLAPAAAGPA</sequence>
<keyword evidence="3" id="KW-1185">Reference proteome</keyword>
<reference evidence="2 3" key="1">
    <citation type="submission" date="2023-07" db="EMBL/GenBank/DDBJ databases">
        <title>Sorghum-associated microbial communities from plants grown in Nebraska, USA.</title>
        <authorList>
            <person name="Schachtman D."/>
        </authorList>
    </citation>
    <scope>NUCLEOTIDE SEQUENCE [LARGE SCALE GENOMIC DNA]</scope>
    <source>
        <strain evidence="2 3">584</strain>
    </source>
</reference>
<evidence type="ECO:0000313" key="3">
    <source>
        <dbReference type="Proteomes" id="UP001262410"/>
    </source>
</evidence>
<evidence type="ECO:0000259" key="1">
    <source>
        <dbReference type="PROSITE" id="PS51186"/>
    </source>
</evidence>
<proteinExistence type="predicted"/>
<dbReference type="Proteomes" id="UP001262410">
    <property type="component" value="Unassembled WGS sequence"/>
</dbReference>
<dbReference type="InterPro" id="IPR016181">
    <property type="entry name" value="Acyl_CoA_acyltransferase"/>
</dbReference>
<gene>
    <name evidence="2" type="ORF">E9232_002755</name>
</gene>
<dbReference type="PROSITE" id="PS51186">
    <property type="entry name" value="GNAT"/>
    <property type="match status" value="1"/>
</dbReference>
<comment type="caution">
    <text evidence="2">The sequence shown here is derived from an EMBL/GenBank/DDBJ whole genome shotgun (WGS) entry which is preliminary data.</text>
</comment>
<dbReference type="SUPFAM" id="SSF55729">
    <property type="entry name" value="Acyl-CoA N-acyltransferases (Nat)"/>
    <property type="match status" value="1"/>
</dbReference>